<dbReference type="AlphaFoldDB" id="A0A1M4S7P7"/>
<feature type="domain" description="TPM" evidence="4">
    <location>
        <begin position="65"/>
        <end position="185"/>
    </location>
</feature>
<feature type="chain" id="PRO_5038960383" description="TPM domain-containing protein" evidence="3">
    <location>
        <begin position="23"/>
        <end position="296"/>
    </location>
</feature>
<dbReference type="Proteomes" id="UP000184404">
    <property type="component" value="Unassembled WGS sequence"/>
</dbReference>
<dbReference type="Gene3D" id="3.10.310.50">
    <property type="match status" value="1"/>
</dbReference>
<feature type="transmembrane region" description="Helical" evidence="2">
    <location>
        <begin position="205"/>
        <end position="227"/>
    </location>
</feature>
<accession>A0A1M4S7P7</accession>
<name>A0A1M4S7P7_9FIRM</name>
<gene>
    <name evidence="5" type="ORF">SAMN02745190_00009</name>
</gene>
<keyword evidence="6" id="KW-1185">Reference proteome</keyword>
<dbReference type="OrthoDB" id="9806054at2"/>
<evidence type="ECO:0000256" key="2">
    <source>
        <dbReference type="SAM" id="Phobius"/>
    </source>
</evidence>
<keyword evidence="2" id="KW-1133">Transmembrane helix</keyword>
<dbReference type="InterPro" id="IPR007621">
    <property type="entry name" value="TPM_dom"/>
</dbReference>
<dbReference type="EMBL" id="FQUG01000002">
    <property type="protein sequence ID" value="SHE28211.1"/>
    <property type="molecule type" value="Genomic_DNA"/>
</dbReference>
<organism evidence="5 6">
    <name type="scientific">Schwartzia succinivorans DSM 10502</name>
    <dbReference type="NCBI Taxonomy" id="1123243"/>
    <lineage>
        <taxon>Bacteria</taxon>
        <taxon>Bacillati</taxon>
        <taxon>Bacillota</taxon>
        <taxon>Negativicutes</taxon>
        <taxon>Selenomonadales</taxon>
        <taxon>Selenomonadaceae</taxon>
        <taxon>Schwartzia</taxon>
    </lineage>
</organism>
<evidence type="ECO:0000313" key="6">
    <source>
        <dbReference type="Proteomes" id="UP000184404"/>
    </source>
</evidence>
<evidence type="ECO:0000259" key="4">
    <source>
        <dbReference type="Pfam" id="PF04536"/>
    </source>
</evidence>
<evidence type="ECO:0000313" key="5">
    <source>
        <dbReference type="EMBL" id="SHE28211.1"/>
    </source>
</evidence>
<evidence type="ECO:0000256" key="1">
    <source>
        <dbReference type="SAM" id="MobiDB-lite"/>
    </source>
</evidence>
<protein>
    <recommendedName>
        <fullName evidence="4">TPM domain-containing protein</fullName>
    </recommendedName>
</protein>
<keyword evidence="2" id="KW-0812">Transmembrane</keyword>
<keyword evidence="2" id="KW-0472">Membrane</keyword>
<dbReference type="STRING" id="1123243.SAMN02745190_00009"/>
<keyword evidence="3" id="KW-0732">Signal</keyword>
<feature type="region of interest" description="Disordered" evidence="1">
    <location>
        <begin position="262"/>
        <end position="296"/>
    </location>
</feature>
<feature type="compositionally biased region" description="Gly residues" evidence="1">
    <location>
        <begin position="287"/>
        <end position="296"/>
    </location>
</feature>
<dbReference type="Pfam" id="PF04536">
    <property type="entry name" value="TPM_phosphatase"/>
    <property type="match status" value="1"/>
</dbReference>
<dbReference type="RefSeq" id="WP_094756373.1">
    <property type="nucleotide sequence ID" value="NZ_FQUG01000002.1"/>
</dbReference>
<proteinExistence type="predicted"/>
<evidence type="ECO:0000256" key="3">
    <source>
        <dbReference type="SAM" id="SignalP"/>
    </source>
</evidence>
<reference evidence="5 6" key="1">
    <citation type="submission" date="2016-11" db="EMBL/GenBank/DDBJ databases">
        <authorList>
            <person name="Jaros S."/>
            <person name="Januszkiewicz K."/>
            <person name="Wedrychowicz H."/>
        </authorList>
    </citation>
    <scope>NUCLEOTIDE SEQUENCE [LARGE SCALE GENOMIC DNA]</scope>
    <source>
        <strain evidence="5 6">DSM 10502</strain>
    </source>
</reference>
<sequence>MMKLIKRFFALFALLAFLTAPAVFGFSVTEAAKTADWGAAPTQKNMQKNAVRLGEEPLVYVEDGLYLISKAKQEELTKRLEAINAKYGVHVGIHIVKNLPPGAKNIETEARRFVESGSYNQGVNGSMVLYVTMGSRKYYVATGNYMNKRITSATGIPYICDEIVPAMKDNEFDRAAELFVDAAEKELQYYEEEGKPYDPADDFSFLAAALALVCSGLVGFCVCGGLISQMSNVGFAEHADEYLNRDSFELTASEDTYLYTTTTVVPKSRGNDDDDDDSGSSSSGDSGSSGGGGGSF</sequence>
<feature type="signal peptide" evidence="3">
    <location>
        <begin position="1"/>
        <end position="22"/>
    </location>
</feature>